<feature type="chain" id="PRO_5020402656" evidence="2">
    <location>
        <begin position="23"/>
        <end position="81"/>
    </location>
</feature>
<feature type="region of interest" description="Disordered" evidence="1">
    <location>
        <begin position="53"/>
        <end position="81"/>
    </location>
</feature>
<keyword evidence="2" id="KW-0732">Signal</keyword>
<name>A0A4U6TAY4_SETVI</name>
<evidence type="ECO:0000256" key="1">
    <source>
        <dbReference type="SAM" id="MobiDB-lite"/>
    </source>
</evidence>
<sequence length="81" mass="8362">MVRAAAVAVLLLMQCCTEIVAARPLLPAAAAEHGGWQLGQGAGASILQVLDKSNVPSQPGQGNCDWKDPAHPKGCRPPPPK</sequence>
<feature type="signal peptide" evidence="2">
    <location>
        <begin position="1"/>
        <end position="22"/>
    </location>
</feature>
<protein>
    <submittedName>
        <fullName evidence="3">Uncharacterized protein</fullName>
    </submittedName>
</protein>
<evidence type="ECO:0000256" key="2">
    <source>
        <dbReference type="SAM" id="SignalP"/>
    </source>
</evidence>
<dbReference type="Proteomes" id="UP000298652">
    <property type="component" value="Chromosome 9"/>
</dbReference>
<dbReference type="OMA" id="QCCTEIV"/>
<dbReference type="Gramene" id="TKV98043">
    <property type="protein sequence ID" value="TKV98043"/>
    <property type="gene ID" value="SEVIR_9G534500v2"/>
</dbReference>
<dbReference type="EMBL" id="CM016560">
    <property type="protein sequence ID" value="TKV98043.1"/>
    <property type="molecule type" value="Genomic_DNA"/>
</dbReference>
<evidence type="ECO:0000313" key="3">
    <source>
        <dbReference type="EMBL" id="TKV98043.1"/>
    </source>
</evidence>
<gene>
    <name evidence="3" type="ORF">SEVIR_9G534500v2</name>
</gene>
<reference evidence="3" key="1">
    <citation type="submission" date="2019-03" db="EMBL/GenBank/DDBJ databases">
        <title>WGS assembly of Setaria viridis.</title>
        <authorList>
            <person name="Huang P."/>
            <person name="Jenkins J."/>
            <person name="Grimwood J."/>
            <person name="Barry K."/>
            <person name="Healey A."/>
            <person name="Mamidi S."/>
            <person name="Sreedasyam A."/>
            <person name="Shu S."/>
            <person name="Feldman M."/>
            <person name="Wu J."/>
            <person name="Yu Y."/>
            <person name="Chen C."/>
            <person name="Johnson J."/>
            <person name="Rokhsar D."/>
            <person name="Baxter I."/>
            <person name="Schmutz J."/>
            <person name="Brutnell T."/>
            <person name="Kellogg E."/>
        </authorList>
    </citation>
    <scope>NUCLEOTIDE SEQUENCE [LARGE SCALE GENOMIC DNA]</scope>
</reference>
<organism evidence="3 4">
    <name type="scientific">Setaria viridis</name>
    <name type="common">Green bristlegrass</name>
    <name type="synonym">Setaria italica subsp. viridis</name>
    <dbReference type="NCBI Taxonomy" id="4556"/>
    <lineage>
        <taxon>Eukaryota</taxon>
        <taxon>Viridiplantae</taxon>
        <taxon>Streptophyta</taxon>
        <taxon>Embryophyta</taxon>
        <taxon>Tracheophyta</taxon>
        <taxon>Spermatophyta</taxon>
        <taxon>Magnoliopsida</taxon>
        <taxon>Liliopsida</taxon>
        <taxon>Poales</taxon>
        <taxon>Poaceae</taxon>
        <taxon>PACMAD clade</taxon>
        <taxon>Panicoideae</taxon>
        <taxon>Panicodae</taxon>
        <taxon>Paniceae</taxon>
        <taxon>Cenchrinae</taxon>
        <taxon>Setaria</taxon>
    </lineage>
</organism>
<keyword evidence="4" id="KW-1185">Reference proteome</keyword>
<accession>A0A4U6TAY4</accession>
<proteinExistence type="predicted"/>
<dbReference type="AlphaFoldDB" id="A0A4U6TAY4"/>
<evidence type="ECO:0000313" key="4">
    <source>
        <dbReference type="Proteomes" id="UP000298652"/>
    </source>
</evidence>